<dbReference type="KEGG" id="ttu:TERTU_1479"/>
<evidence type="ECO:0000313" key="1">
    <source>
        <dbReference type="EMBL" id="ACR11003.1"/>
    </source>
</evidence>
<dbReference type="AlphaFoldDB" id="C5BT58"/>
<evidence type="ECO:0000313" key="2">
    <source>
        <dbReference type="Proteomes" id="UP000009080"/>
    </source>
</evidence>
<reference evidence="1 2" key="1">
    <citation type="journal article" date="2009" name="PLoS ONE">
        <title>The complete genome of Teredinibacter turnerae T7901: an intracellular endosymbiont of marine wood-boring bivalves (shipworms).</title>
        <authorList>
            <person name="Yang J.C."/>
            <person name="Madupu R."/>
            <person name="Durkin A.S."/>
            <person name="Ekborg N.A."/>
            <person name="Pedamallu C.S."/>
            <person name="Hostetler J.B."/>
            <person name="Radune D."/>
            <person name="Toms B.S."/>
            <person name="Henrissat B."/>
            <person name="Coutinho P.M."/>
            <person name="Schwarz S."/>
            <person name="Field L."/>
            <person name="Trindade-Silva A.E."/>
            <person name="Soares C.A.G."/>
            <person name="Elshahawi S."/>
            <person name="Hanora A."/>
            <person name="Schmidt E.W."/>
            <person name="Haygood M.G."/>
            <person name="Posfai J."/>
            <person name="Benner J."/>
            <person name="Madinger C."/>
            <person name="Nove J."/>
            <person name="Anton B."/>
            <person name="Chaudhary K."/>
            <person name="Foster J."/>
            <person name="Holman A."/>
            <person name="Kumar S."/>
            <person name="Lessard P.A."/>
            <person name="Luyten Y.A."/>
            <person name="Slatko B."/>
            <person name="Wood N."/>
            <person name="Wu B."/>
            <person name="Teplitski M."/>
            <person name="Mougous J.D."/>
            <person name="Ward N."/>
            <person name="Eisen J.A."/>
            <person name="Badger J.H."/>
            <person name="Distel D.L."/>
        </authorList>
    </citation>
    <scope>NUCLEOTIDE SEQUENCE [LARGE SCALE GENOMIC DNA]</scope>
    <source>
        <strain evidence="2">ATCC 39867 / T7901</strain>
    </source>
</reference>
<organism evidence="1 2">
    <name type="scientific">Teredinibacter turnerae (strain ATCC 39867 / T7901)</name>
    <dbReference type="NCBI Taxonomy" id="377629"/>
    <lineage>
        <taxon>Bacteria</taxon>
        <taxon>Pseudomonadati</taxon>
        <taxon>Pseudomonadota</taxon>
        <taxon>Gammaproteobacteria</taxon>
        <taxon>Cellvibrionales</taxon>
        <taxon>Cellvibrionaceae</taxon>
        <taxon>Teredinibacter</taxon>
    </lineage>
</organism>
<dbReference type="HOGENOM" id="CLU_3206314_0_0_6"/>
<accession>C5BT58</accession>
<sequence>MSQRHIVSSISSYTGNKATDSVTMVLTQNYRQTIRPTSMLRTKKQ</sequence>
<proteinExistence type="predicted"/>
<protein>
    <submittedName>
        <fullName evidence="1">Uncharacterized protein</fullName>
    </submittedName>
</protein>
<keyword evidence="2" id="KW-1185">Reference proteome</keyword>
<dbReference type="EMBL" id="CP001614">
    <property type="protein sequence ID" value="ACR11003.1"/>
    <property type="molecule type" value="Genomic_DNA"/>
</dbReference>
<gene>
    <name evidence="1" type="ordered locus">TERTU_1479</name>
</gene>
<name>C5BT58_TERTT</name>
<dbReference type="Proteomes" id="UP000009080">
    <property type="component" value="Chromosome"/>
</dbReference>